<name>A0A0E9U325_ANGAN</name>
<dbReference type="EMBL" id="GBXM01048288">
    <property type="protein sequence ID" value="JAH60289.1"/>
    <property type="molecule type" value="Transcribed_RNA"/>
</dbReference>
<dbReference type="AlphaFoldDB" id="A0A0E9U325"/>
<organism evidence="1">
    <name type="scientific">Anguilla anguilla</name>
    <name type="common">European freshwater eel</name>
    <name type="synonym">Muraena anguilla</name>
    <dbReference type="NCBI Taxonomy" id="7936"/>
    <lineage>
        <taxon>Eukaryota</taxon>
        <taxon>Metazoa</taxon>
        <taxon>Chordata</taxon>
        <taxon>Craniata</taxon>
        <taxon>Vertebrata</taxon>
        <taxon>Euteleostomi</taxon>
        <taxon>Actinopterygii</taxon>
        <taxon>Neopterygii</taxon>
        <taxon>Teleostei</taxon>
        <taxon>Anguilliformes</taxon>
        <taxon>Anguillidae</taxon>
        <taxon>Anguilla</taxon>
    </lineage>
</organism>
<proteinExistence type="predicted"/>
<reference evidence="1" key="1">
    <citation type="submission" date="2014-11" db="EMBL/GenBank/DDBJ databases">
        <authorList>
            <person name="Amaro Gonzalez C."/>
        </authorList>
    </citation>
    <scope>NUCLEOTIDE SEQUENCE</scope>
</reference>
<accession>A0A0E9U325</accession>
<sequence>MSTFTREQLQTRTGSSLSAAPGWIAVL</sequence>
<evidence type="ECO:0000313" key="1">
    <source>
        <dbReference type="EMBL" id="JAH60289.1"/>
    </source>
</evidence>
<protein>
    <submittedName>
        <fullName evidence="1">Uncharacterized protein</fullName>
    </submittedName>
</protein>
<reference evidence="1" key="2">
    <citation type="journal article" date="2015" name="Fish Shellfish Immunol.">
        <title>Early steps in the European eel (Anguilla anguilla)-Vibrio vulnificus interaction in the gills: Role of the RtxA13 toxin.</title>
        <authorList>
            <person name="Callol A."/>
            <person name="Pajuelo D."/>
            <person name="Ebbesson L."/>
            <person name="Teles M."/>
            <person name="MacKenzie S."/>
            <person name="Amaro C."/>
        </authorList>
    </citation>
    <scope>NUCLEOTIDE SEQUENCE</scope>
</reference>